<dbReference type="PANTHER" id="PTHR21180:SF32">
    <property type="entry name" value="ENDONUCLEASE_EXONUCLEASE_PHOSPHATASE FAMILY DOMAIN-CONTAINING PROTEIN 1"/>
    <property type="match status" value="1"/>
</dbReference>
<dbReference type="Pfam" id="PF12836">
    <property type="entry name" value="HHH_3"/>
    <property type="match status" value="1"/>
</dbReference>
<proteinExistence type="predicted"/>
<reference evidence="2 3" key="1">
    <citation type="submission" date="2024-01" db="EMBL/GenBank/DDBJ databases">
        <title>Multi-omics insights into the function and evolution of sodium benzoate biodegradation pathways in Benzoatithermus flavus gen. nov., sp. nov. from hot spring.</title>
        <authorList>
            <person name="Hu C.-J."/>
            <person name="Li W.-J."/>
        </authorList>
    </citation>
    <scope>NUCLEOTIDE SEQUENCE [LARGE SCALE GENOMIC DNA]</scope>
    <source>
        <strain evidence="2 3">SYSU G07066</strain>
    </source>
</reference>
<accession>A0ABU8XQH2</accession>
<dbReference type="PANTHER" id="PTHR21180">
    <property type="entry name" value="ENDONUCLEASE/EXONUCLEASE/PHOSPHATASE FAMILY DOMAIN-CONTAINING PROTEIN 1"/>
    <property type="match status" value="1"/>
</dbReference>
<dbReference type="Proteomes" id="UP001375743">
    <property type="component" value="Unassembled WGS sequence"/>
</dbReference>
<dbReference type="InterPro" id="IPR010994">
    <property type="entry name" value="RuvA_2-like"/>
</dbReference>
<organism evidence="2 3">
    <name type="scientific">Benzoatithermus flavus</name>
    <dbReference type="NCBI Taxonomy" id="3108223"/>
    <lineage>
        <taxon>Bacteria</taxon>
        <taxon>Pseudomonadati</taxon>
        <taxon>Pseudomonadota</taxon>
        <taxon>Alphaproteobacteria</taxon>
        <taxon>Geminicoccales</taxon>
        <taxon>Geminicoccaceae</taxon>
        <taxon>Benzoatithermus</taxon>
    </lineage>
</organism>
<dbReference type="InterPro" id="IPR018968">
    <property type="entry name" value="Phasin"/>
</dbReference>
<dbReference type="EMBL" id="JBBLZC010000004">
    <property type="protein sequence ID" value="MEK0082668.1"/>
    <property type="molecule type" value="Genomic_DNA"/>
</dbReference>
<evidence type="ECO:0000313" key="3">
    <source>
        <dbReference type="Proteomes" id="UP001375743"/>
    </source>
</evidence>
<gene>
    <name evidence="2" type="ORF">U1T56_05875</name>
</gene>
<name>A0ABU8XQH2_9PROT</name>
<evidence type="ECO:0000259" key="1">
    <source>
        <dbReference type="Pfam" id="PF09361"/>
    </source>
</evidence>
<dbReference type="Pfam" id="PF09361">
    <property type="entry name" value="Phasin_2"/>
    <property type="match status" value="1"/>
</dbReference>
<evidence type="ECO:0000313" key="2">
    <source>
        <dbReference type="EMBL" id="MEK0082668.1"/>
    </source>
</evidence>
<dbReference type="SUPFAM" id="SSF47781">
    <property type="entry name" value="RuvA domain 2-like"/>
    <property type="match status" value="1"/>
</dbReference>
<dbReference type="RefSeq" id="WP_418158514.1">
    <property type="nucleotide sequence ID" value="NZ_JBBLZC010000004.1"/>
</dbReference>
<keyword evidence="3" id="KW-1185">Reference proteome</keyword>
<dbReference type="Gene3D" id="1.10.150.320">
    <property type="entry name" value="Photosystem II 12 kDa extrinsic protein"/>
    <property type="match status" value="1"/>
</dbReference>
<dbReference type="InterPro" id="IPR051675">
    <property type="entry name" value="Endo/Exo/Phosphatase_dom_1"/>
</dbReference>
<sequence>MARNGRIDVNTATREELVRKAGLRPALAEAILKHREAKGPFAGVDALIEVPGIGAAKLEQLKSVLTAGAAAQAAPVEPIPETAVTEPATAPAGIVAEAAPLESVVADTIQSLTTTAATAAEIAAAPVLAAAQPQPAAEPATEVMEKKAAEVPAPETRDDLASLWMRFAADELNHGVAAWKRLTVAKSWQEAVRVQADYWLGSLDRLLDGSQRCTQLVGRIARSLTSIGGTGTGKAA</sequence>
<protein>
    <submittedName>
        <fullName evidence="2">Helix-hairpin-helix domain-containing protein</fullName>
    </submittedName>
</protein>
<feature type="domain" description="Phasin" evidence="1">
    <location>
        <begin position="159"/>
        <end position="224"/>
    </location>
</feature>
<comment type="caution">
    <text evidence="2">The sequence shown here is derived from an EMBL/GenBank/DDBJ whole genome shotgun (WGS) entry which is preliminary data.</text>
</comment>